<evidence type="ECO:0000313" key="3">
    <source>
        <dbReference type="EMBL" id="CAG2242828.1"/>
    </source>
</evidence>
<dbReference type="EMBL" id="CAJPWZ010002684">
    <property type="protein sequence ID" value="CAG2242828.1"/>
    <property type="molecule type" value="Genomic_DNA"/>
</dbReference>
<keyword evidence="2" id="KW-0472">Membrane</keyword>
<feature type="region of interest" description="Disordered" evidence="1">
    <location>
        <begin position="242"/>
        <end position="315"/>
    </location>
</feature>
<gene>
    <name evidence="3" type="ORF">MEDL_54986</name>
</gene>
<dbReference type="Proteomes" id="UP000683360">
    <property type="component" value="Unassembled WGS sequence"/>
</dbReference>
<comment type="caution">
    <text evidence="3">The sequence shown here is derived from an EMBL/GenBank/DDBJ whole genome shotgun (WGS) entry which is preliminary data.</text>
</comment>
<proteinExistence type="predicted"/>
<evidence type="ECO:0000313" key="4">
    <source>
        <dbReference type="Proteomes" id="UP000683360"/>
    </source>
</evidence>
<accession>A0A8S3UAB0</accession>
<protein>
    <submittedName>
        <fullName evidence="3">Uncharacterized protein</fullName>
    </submittedName>
</protein>
<name>A0A8S3UAB0_MYTED</name>
<organism evidence="3 4">
    <name type="scientific">Mytilus edulis</name>
    <name type="common">Blue mussel</name>
    <dbReference type="NCBI Taxonomy" id="6550"/>
    <lineage>
        <taxon>Eukaryota</taxon>
        <taxon>Metazoa</taxon>
        <taxon>Spiralia</taxon>
        <taxon>Lophotrochozoa</taxon>
        <taxon>Mollusca</taxon>
        <taxon>Bivalvia</taxon>
        <taxon>Autobranchia</taxon>
        <taxon>Pteriomorphia</taxon>
        <taxon>Mytilida</taxon>
        <taxon>Mytiloidea</taxon>
        <taxon>Mytilidae</taxon>
        <taxon>Mytilinae</taxon>
        <taxon>Mytilus</taxon>
    </lineage>
</organism>
<reference evidence="3" key="1">
    <citation type="submission" date="2021-03" db="EMBL/GenBank/DDBJ databases">
        <authorList>
            <person name="Bekaert M."/>
        </authorList>
    </citation>
    <scope>NUCLEOTIDE SEQUENCE</scope>
</reference>
<keyword evidence="2" id="KW-1133">Transmembrane helix</keyword>
<feature type="compositionally biased region" description="Polar residues" evidence="1">
    <location>
        <begin position="264"/>
        <end position="293"/>
    </location>
</feature>
<sequence>MTDQKIRRLSSYNSKMTNQKIGRLSSYNSVYHSVTDHTMKLRITTIIYLLNVIVAVCGTSVQIYRFGEDCSVTLENVNDDESFIAEYYGKKDLDWCDYMSFNGKDSGYMNEYKICITPLVYEDPDCAVELTYKESYGDLPLKTYTCNDKPTTKYCGEQDEFMYIYLTSKKPNNLQNVQVKLQIEAVMTYNYYRTIGIIIGCVIGGIVLISVIVGVILCYTCRGRRSAGQVMNPGTGITMAQYQSPNASYPSQPNGNYAPPPGSYPTQPTGNYPVQPTGYPSQQTGNDTANTPSAPGFTGYSYNSPPPAYTDVSKT</sequence>
<feature type="transmembrane region" description="Helical" evidence="2">
    <location>
        <begin position="195"/>
        <end position="219"/>
    </location>
</feature>
<dbReference type="OrthoDB" id="6108429at2759"/>
<feature type="transmembrane region" description="Helical" evidence="2">
    <location>
        <begin position="46"/>
        <end position="64"/>
    </location>
</feature>
<keyword evidence="2" id="KW-0812">Transmembrane</keyword>
<feature type="compositionally biased region" description="Polar residues" evidence="1">
    <location>
        <begin position="242"/>
        <end position="255"/>
    </location>
</feature>
<dbReference type="AlphaFoldDB" id="A0A8S3UAB0"/>
<evidence type="ECO:0000256" key="2">
    <source>
        <dbReference type="SAM" id="Phobius"/>
    </source>
</evidence>
<keyword evidence="4" id="KW-1185">Reference proteome</keyword>
<evidence type="ECO:0000256" key="1">
    <source>
        <dbReference type="SAM" id="MobiDB-lite"/>
    </source>
</evidence>